<feature type="transmembrane region" description="Helical" evidence="1">
    <location>
        <begin position="120"/>
        <end position="138"/>
    </location>
</feature>
<proteinExistence type="predicted"/>
<feature type="transmembrane region" description="Helical" evidence="1">
    <location>
        <begin position="185"/>
        <end position="207"/>
    </location>
</feature>
<sequence length="279" mass="32339">MRLAQKEIESALVKKNLGKLALRRDTTLCFPCLRRRLRTTDKRTETVHQKRGDKRGESLQLFGSAPFCVCFVVSIEFTLLFSLRKRYIYLGRLPVLSWLFCFFSIMTPFIYLPNDIGSNTLLLIILVVVVWIVSFFQGPTKPGDGCWWCLDLKGLWQIRTHTFVYLLLSCLEQAERVWVFFFDKHNLMCCFFYMGLLGSPPVLFVLARYNGNGHDSNVMTTRYFHGEKRQRAGFRVFLLPRVRAHTCHHFMSPLSWTGNGRGQAGLGQQFALRQIHVLG</sequence>
<reference evidence="2" key="2">
    <citation type="submission" date="2023-05" db="EMBL/GenBank/DDBJ databases">
        <authorList>
            <consortium name="Lawrence Berkeley National Laboratory"/>
            <person name="Steindorff A."/>
            <person name="Hensen N."/>
            <person name="Bonometti L."/>
            <person name="Westerberg I."/>
            <person name="Brannstrom I.O."/>
            <person name="Guillou S."/>
            <person name="Cros-Aarteil S."/>
            <person name="Calhoun S."/>
            <person name="Haridas S."/>
            <person name="Kuo A."/>
            <person name="Mondo S."/>
            <person name="Pangilinan J."/>
            <person name="Riley R."/>
            <person name="Labutti K."/>
            <person name="Andreopoulos B."/>
            <person name="Lipzen A."/>
            <person name="Chen C."/>
            <person name="Yanf M."/>
            <person name="Daum C."/>
            <person name="Ng V."/>
            <person name="Clum A."/>
            <person name="Ohm R."/>
            <person name="Martin F."/>
            <person name="Silar P."/>
            <person name="Natvig D."/>
            <person name="Lalanne C."/>
            <person name="Gautier V."/>
            <person name="Ament-Velasquez S.L."/>
            <person name="Kruys A."/>
            <person name="Hutchinson M.I."/>
            <person name="Powell A.J."/>
            <person name="Barry K."/>
            <person name="Miller A.N."/>
            <person name="Grigoriev I.V."/>
            <person name="Debuchy R."/>
            <person name="Gladieux P."/>
            <person name="Thoren M.H."/>
            <person name="Johannesson H."/>
        </authorList>
    </citation>
    <scope>NUCLEOTIDE SEQUENCE</scope>
    <source>
        <strain evidence="2">PSN293</strain>
    </source>
</reference>
<evidence type="ECO:0000313" key="3">
    <source>
        <dbReference type="Proteomes" id="UP001301769"/>
    </source>
</evidence>
<dbReference type="AlphaFoldDB" id="A0AAN7B283"/>
<feature type="transmembrane region" description="Helical" evidence="1">
    <location>
        <begin position="59"/>
        <end position="83"/>
    </location>
</feature>
<keyword evidence="3" id="KW-1185">Reference proteome</keyword>
<accession>A0AAN7B283</accession>
<keyword evidence="1" id="KW-1133">Transmembrane helix</keyword>
<reference evidence="2" key="1">
    <citation type="journal article" date="2023" name="Mol. Phylogenet. Evol.">
        <title>Genome-scale phylogeny and comparative genomics of the fungal order Sordariales.</title>
        <authorList>
            <person name="Hensen N."/>
            <person name="Bonometti L."/>
            <person name="Westerberg I."/>
            <person name="Brannstrom I.O."/>
            <person name="Guillou S."/>
            <person name="Cros-Aarteil S."/>
            <person name="Calhoun S."/>
            <person name="Haridas S."/>
            <person name="Kuo A."/>
            <person name="Mondo S."/>
            <person name="Pangilinan J."/>
            <person name="Riley R."/>
            <person name="LaButti K."/>
            <person name="Andreopoulos B."/>
            <person name="Lipzen A."/>
            <person name="Chen C."/>
            <person name="Yan M."/>
            <person name="Daum C."/>
            <person name="Ng V."/>
            <person name="Clum A."/>
            <person name="Steindorff A."/>
            <person name="Ohm R.A."/>
            <person name="Martin F."/>
            <person name="Silar P."/>
            <person name="Natvig D.O."/>
            <person name="Lalanne C."/>
            <person name="Gautier V."/>
            <person name="Ament-Velasquez S.L."/>
            <person name="Kruys A."/>
            <person name="Hutchinson M.I."/>
            <person name="Powell A.J."/>
            <person name="Barry K."/>
            <person name="Miller A.N."/>
            <person name="Grigoriev I.V."/>
            <person name="Debuchy R."/>
            <person name="Gladieux P."/>
            <person name="Hiltunen Thoren M."/>
            <person name="Johannesson H."/>
        </authorList>
    </citation>
    <scope>NUCLEOTIDE SEQUENCE</scope>
    <source>
        <strain evidence="2">PSN293</strain>
    </source>
</reference>
<name>A0AAN7B283_9PEZI</name>
<evidence type="ECO:0000256" key="1">
    <source>
        <dbReference type="SAM" id="Phobius"/>
    </source>
</evidence>
<gene>
    <name evidence="2" type="ORF">QBC37DRAFT_99721</name>
</gene>
<dbReference type="EMBL" id="MU858311">
    <property type="protein sequence ID" value="KAK4207217.1"/>
    <property type="molecule type" value="Genomic_DNA"/>
</dbReference>
<organism evidence="2 3">
    <name type="scientific">Rhypophila decipiens</name>
    <dbReference type="NCBI Taxonomy" id="261697"/>
    <lineage>
        <taxon>Eukaryota</taxon>
        <taxon>Fungi</taxon>
        <taxon>Dikarya</taxon>
        <taxon>Ascomycota</taxon>
        <taxon>Pezizomycotina</taxon>
        <taxon>Sordariomycetes</taxon>
        <taxon>Sordariomycetidae</taxon>
        <taxon>Sordariales</taxon>
        <taxon>Naviculisporaceae</taxon>
        <taxon>Rhypophila</taxon>
    </lineage>
</organism>
<comment type="caution">
    <text evidence="2">The sequence shown here is derived from an EMBL/GenBank/DDBJ whole genome shotgun (WGS) entry which is preliminary data.</text>
</comment>
<evidence type="ECO:0000313" key="2">
    <source>
        <dbReference type="EMBL" id="KAK4207217.1"/>
    </source>
</evidence>
<dbReference type="Proteomes" id="UP001301769">
    <property type="component" value="Unassembled WGS sequence"/>
</dbReference>
<keyword evidence="1" id="KW-0472">Membrane</keyword>
<keyword evidence="1" id="KW-0812">Transmembrane</keyword>
<protein>
    <submittedName>
        <fullName evidence="2">Uncharacterized protein</fullName>
    </submittedName>
</protein>
<feature type="transmembrane region" description="Helical" evidence="1">
    <location>
        <begin position="95"/>
        <end position="113"/>
    </location>
</feature>